<protein>
    <submittedName>
        <fullName evidence="1">Uncharacterized protein</fullName>
    </submittedName>
</protein>
<dbReference type="EMBL" id="BAAAHQ010000007">
    <property type="protein sequence ID" value="GAA0918520.1"/>
    <property type="molecule type" value="Genomic_DNA"/>
</dbReference>
<gene>
    <name evidence="1" type="ORF">GCM10009560_15560</name>
</gene>
<proteinExistence type="predicted"/>
<sequence length="121" mass="13076">MIGPALLSLTATRTEILDLLDRPDSGWTCQGEPDETGLVTYLTVDRQWVQVPAVDGGTCEGDIELLREVVHRINAVALGLDPQRNSEDAVARLAHVVRLAQGLHQWPNMDLVIAAATGLPS</sequence>
<dbReference type="Proteomes" id="UP001501578">
    <property type="component" value="Unassembled WGS sequence"/>
</dbReference>
<evidence type="ECO:0000313" key="2">
    <source>
        <dbReference type="Proteomes" id="UP001501578"/>
    </source>
</evidence>
<accession>A0ABP3ZEE2</accession>
<organism evidence="1 2">
    <name type="scientific">Nonomuraea longicatena</name>
    <dbReference type="NCBI Taxonomy" id="83682"/>
    <lineage>
        <taxon>Bacteria</taxon>
        <taxon>Bacillati</taxon>
        <taxon>Actinomycetota</taxon>
        <taxon>Actinomycetes</taxon>
        <taxon>Streptosporangiales</taxon>
        <taxon>Streptosporangiaceae</taxon>
        <taxon>Nonomuraea</taxon>
    </lineage>
</organism>
<evidence type="ECO:0000313" key="1">
    <source>
        <dbReference type="EMBL" id="GAA0918520.1"/>
    </source>
</evidence>
<name>A0ABP3ZEE2_9ACTN</name>
<dbReference type="RefSeq" id="WP_343949030.1">
    <property type="nucleotide sequence ID" value="NZ_BAAAHQ010000007.1"/>
</dbReference>
<comment type="caution">
    <text evidence="1">The sequence shown here is derived from an EMBL/GenBank/DDBJ whole genome shotgun (WGS) entry which is preliminary data.</text>
</comment>
<keyword evidence="2" id="KW-1185">Reference proteome</keyword>
<reference evidence="2" key="1">
    <citation type="journal article" date="2019" name="Int. J. Syst. Evol. Microbiol.">
        <title>The Global Catalogue of Microorganisms (GCM) 10K type strain sequencing project: providing services to taxonomists for standard genome sequencing and annotation.</title>
        <authorList>
            <consortium name="The Broad Institute Genomics Platform"/>
            <consortium name="The Broad Institute Genome Sequencing Center for Infectious Disease"/>
            <person name="Wu L."/>
            <person name="Ma J."/>
        </authorList>
    </citation>
    <scope>NUCLEOTIDE SEQUENCE [LARGE SCALE GENOMIC DNA]</scope>
    <source>
        <strain evidence="2">JCM 11136</strain>
    </source>
</reference>